<reference evidence="4" key="1">
    <citation type="submission" date="2017-09" db="EMBL/GenBank/DDBJ databases">
        <authorList>
            <person name="Varghese N."/>
            <person name="Submissions S."/>
        </authorList>
    </citation>
    <scope>NUCLEOTIDE SEQUENCE [LARGE SCALE GENOMIC DNA]</scope>
    <source>
        <strain evidence="4">DSM 25885</strain>
    </source>
</reference>
<dbReference type="Proteomes" id="UP000219048">
    <property type="component" value="Unassembled WGS sequence"/>
</dbReference>
<dbReference type="SUPFAM" id="SSF51338">
    <property type="entry name" value="Composite domain of metallo-dependent hydrolases"/>
    <property type="match status" value="1"/>
</dbReference>
<dbReference type="SUPFAM" id="SSF51556">
    <property type="entry name" value="Metallo-dependent hydrolases"/>
    <property type="match status" value="1"/>
</dbReference>
<protein>
    <submittedName>
        <fullName evidence="3">Imidazolonepropionase</fullName>
    </submittedName>
</protein>
<evidence type="ECO:0000256" key="1">
    <source>
        <dbReference type="ARBA" id="ARBA00022801"/>
    </source>
</evidence>
<organism evidence="3 4">
    <name type="scientific">Flagellimonas pacifica</name>
    <dbReference type="NCBI Taxonomy" id="1247520"/>
    <lineage>
        <taxon>Bacteria</taxon>
        <taxon>Pseudomonadati</taxon>
        <taxon>Bacteroidota</taxon>
        <taxon>Flavobacteriia</taxon>
        <taxon>Flavobacteriales</taxon>
        <taxon>Flavobacteriaceae</taxon>
        <taxon>Flagellimonas</taxon>
    </lineage>
</organism>
<dbReference type="EMBL" id="OBEH01000005">
    <property type="protein sequence ID" value="SNZ01350.1"/>
    <property type="molecule type" value="Genomic_DNA"/>
</dbReference>
<dbReference type="Gene3D" id="3.20.20.140">
    <property type="entry name" value="Metal-dependent hydrolases"/>
    <property type="match status" value="1"/>
</dbReference>
<dbReference type="InterPro" id="IPR032466">
    <property type="entry name" value="Metal_Hydrolase"/>
</dbReference>
<sequence>MRKVNTISLSLCAIFLFYVPGVLWGQLSPKPAGLQSEPILLSGGTIHTGTGEVITKGLLGFKEGRITYLGNMEAKGSDFDEYRIIDITGQHIYPGLILPNSLIGIEEISAVPHSNDKLEQGDINPSIKTVFAFDTGSSHIPTLRFNGILMVESIRSGGTISGTSTVMELDGWNWMEAVHKNEAAIHLRWPSAFSSSYDTATKTSRIKKSTSYDSKTRELEDLFVAARTYNIGYKQPTNLKLASLQGLFDGSKTLVVHASEPKEIIESILFAQTHKVDRIALVTSYSAFMVRDFIRENNIPVILPPTYAYPRRADMAYDAHYKLPFLLTKEGITVALSHTGMLSTSRNLPFYAGMAAAFGLEKEEALKLVTLNPAKILGIDARVGSLMVGKDATLFVSRGDALDVQTNSLSLAFIRGKNIILDGPHQENFKRYSEKFGHGE</sequence>
<accession>A0A285MVX6</accession>
<dbReference type="InterPro" id="IPR050287">
    <property type="entry name" value="MTA/SAH_deaminase"/>
</dbReference>
<evidence type="ECO:0000313" key="3">
    <source>
        <dbReference type="EMBL" id="SNZ01350.1"/>
    </source>
</evidence>
<gene>
    <name evidence="3" type="ORF">SAMN06265377_3188</name>
</gene>
<dbReference type="RefSeq" id="WP_097046802.1">
    <property type="nucleotide sequence ID" value="NZ_OBEH01000005.1"/>
</dbReference>
<dbReference type="InterPro" id="IPR006680">
    <property type="entry name" value="Amidohydro-rel"/>
</dbReference>
<dbReference type="Pfam" id="PF01979">
    <property type="entry name" value="Amidohydro_1"/>
    <property type="match status" value="1"/>
</dbReference>
<dbReference type="PANTHER" id="PTHR43794">
    <property type="entry name" value="AMINOHYDROLASE SSNA-RELATED"/>
    <property type="match status" value="1"/>
</dbReference>
<feature type="domain" description="Amidohydrolase-related" evidence="2">
    <location>
        <begin position="347"/>
        <end position="397"/>
    </location>
</feature>
<dbReference type="OrthoDB" id="783596at2"/>
<keyword evidence="4" id="KW-1185">Reference proteome</keyword>
<keyword evidence="1" id="KW-0378">Hydrolase</keyword>
<dbReference type="GO" id="GO:0016810">
    <property type="term" value="F:hydrolase activity, acting on carbon-nitrogen (but not peptide) bonds"/>
    <property type="evidence" value="ECO:0007669"/>
    <property type="project" value="InterPro"/>
</dbReference>
<dbReference type="InterPro" id="IPR011059">
    <property type="entry name" value="Metal-dep_hydrolase_composite"/>
</dbReference>
<evidence type="ECO:0000259" key="2">
    <source>
        <dbReference type="Pfam" id="PF01979"/>
    </source>
</evidence>
<name>A0A285MVX6_9FLAO</name>
<evidence type="ECO:0000313" key="4">
    <source>
        <dbReference type="Proteomes" id="UP000219048"/>
    </source>
</evidence>
<dbReference type="PANTHER" id="PTHR43794:SF11">
    <property type="entry name" value="AMIDOHYDROLASE-RELATED DOMAIN-CONTAINING PROTEIN"/>
    <property type="match status" value="1"/>
</dbReference>
<proteinExistence type="predicted"/>
<dbReference type="AlphaFoldDB" id="A0A285MVX6"/>